<sequence length="43" mass="4902">MVPLRFQMFFLSLCPVNSKQCDEGLVTWSSETFVLTNDMVAIC</sequence>
<accession>A0A0A9H7K2</accession>
<name>A0A0A9H7K2_ARUDO</name>
<reference evidence="2" key="2">
    <citation type="journal article" date="2015" name="Data Brief">
        <title>Shoot transcriptome of the giant reed, Arundo donax.</title>
        <authorList>
            <person name="Barrero R.A."/>
            <person name="Guerrero F.D."/>
            <person name="Moolhuijzen P."/>
            <person name="Goolsby J.A."/>
            <person name="Tidwell J."/>
            <person name="Bellgard S.E."/>
            <person name="Bellgard M.I."/>
        </authorList>
    </citation>
    <scope>NUCLEOTIDE SEQUENCE</scope>
    <source>
        <tissue evidence="2">Shoot tissue taken approximately 20 cm above the soil surface</tissue>
    </source>
</reference>
<reference evidence="2" key="1">
    <citation type="submission" date="2014-09" db="EMBL/GenBank/DDBJ databases">
        <authorList>
            <person name="Magalhaes I.L.F."/>
            <person name="Oliveira U."/>
            <person name="Santos F.R."/>
            <person name="Vidigal T.H.D.A."/>
            <person name="Brescovit A.D."/>
            <person name="Santos A.J."/>
        </authorList>
    </citation>
    <scope>NUCLEOTIDE SEQUENCE</scope>
    <source>
        <tissue evidence="2">Shoot tissue taken approximately 20 cm above the soil surface</tissue>
    </source>
</reference>
<dbReference type="EMBL" id="GBRH01166112">
    <property type="protein sequence ID" value="JAE31784.1"/>
    <property type="molecule type" value="Transcribed_RNA"/>
</dbReference>
<proteinExistence type="predicted"/>
<evidence type="ECO:0000256" key="1">
    <source>
        <dbReference type="SAM" id="SignalP"/>
    </source>
</evidence>
<evidence type="ECO:0000313" key="2">
    <source>
        <dbReference type="EMBL" id="JAE31784.1"/>
    </source>
</evidence>
<protein>
    <submittedName>
        <fullName evidence="2">Uncharacterized protein</fullName>
    </submittedName>
</protein>
<dbReference type="AlphaFoldDB" id="A0A0A9H7K2"/>
<keyword evidence="1" id="KW-0732">Signal</keyword>
<feature type="chain" id="PRO_5002065411" evidence="1">
    <location>
        <begin position="19"/>
        <end position="43"/>
    </location>
</feature>
<feature type="signal peptide" evidence="1">
    <location>
        <begin position="1"/>
        <end position="18"/>
    </location>
</feature>
<organism evidence="2">
    <name type="scientific">Arundo donax</name>
    <name type="common">Giant reed</name>
    <name type="synonym">Donax arundinaceus</name>
    <dbReference type="NCBI Taxonomy" id="35708"/>
    <lineage>
        <taxon>Eukaryota</taxon>
        <taxon>Viridiplantae</taxon>
        <taxon>Streptophyta</taxon>
        <taxon>Embryophyta</taxon>
        <taxon>Tracheophyta</taxon>
        <taxon>Spermatophyta</taxon>
        <taxon>Magnoliopsida</taxon>
        <taxon>Liliopsida</taxon>
        <taxon>Poales</taxon>
        <taxon>Poaceae</taxon>
        <taxon>PACMAD clade</taxon>
        <taxon>Arundinoideae</taxon>
        <taxon>Arundineae</taxon>
        <taxon>Arundo</taxon>
    </lineage>
</organism>